<sequence length="130" mass="13895">MAYVVVGVLVLIAIALLAVGRLGELPPPSHDREPLNLPSASVGATDVDSVKFAVGLRGYRMDEVDEVLNRVSVDLTARDERINQLESELLSHGLALPSVPTPIEAPQFFEGTDIPTIDTPDSDEAHDATP</sequence>
<dbReference type="EMBL" id="CAFBOZ010000340">
    <property type="protein sequence ID" value="CAB5024406.1"/>
    <property type="molecule type" value="Genomic_DNA"/>
</dbReference>
<dbReference type="InterPro" id="IPR019933">
    <property type="entry name" value="DivIVA_domain"/>
</dbReference>
<dbReference type="AlphaFoldDB" id="A0A6J7R6Q3"/>
<accession>A0A6J7R6Q3</accession>
<feature type="region of interest" description="Disordered" evidence="1">
    <location>
        <begin position="105"/>
        <end position="130"/>
    </location>
</feature>
<gene>
    <name evidence="2" type="ORF">UFOPK3773_00129</name>
    <name evidence="3" type="ORF">UFOPK3992_01900</name>
</gene>
<protein>
    <submittedName>
        <fullName evidence="3">Unannotated protein</fullName>
    </submittedName>
</protein>
<dbReference type="NCBIfam" id="TIGR03544">
    <property type="entry name" value="DivI1A_domain"/>
    <property type="match status" value="1"/>
</dbReference>
<proteinExistence type="predicted"/>
<evidence type="ECO:0000313" key="3">
    <source>
        <dbReference type="EMBL" id="CAB5024406.1"/>
    </source>
</evidence>
<evidence type="ECO:0000313" key="2">
    <source>
        <dbReference type="EMBL" id="CAB4929009.1"/>
    </source>
</evidence>
<name>A0A6J7R6Q3_9ZZZZ</name>
<organism evidence="3">
    <name type="scientific">freshwater metagenome</name>
    <dbReference type="NCBI Taxonomy" id="449393"/>
    <lineage>
        <taxon>unclassified sequences</taxon>
        <taxon>metagenomes</taxon>
        <taxon>ecological metagenomes</taxon>
    </lineage>
</organism>
<dbReference type="Gene3D" id="6.10.250.660">
    <property type="match status" value="1"/>
</dbReference>
<evidence type="ECO:0000256" key="1">
    <source>
        <dbReference type="SAM" id="MobiDB-lite"/>
    </source>
</evidence>
<dbReference type="EMBL" id="CAFBNF010000006">
    <property type="protein sequence ID" value="CAB4929009.1"/>
    <property type="molecule type" value="Genomic_DNA"/>
</dbReference>
<reference evidence="3" key="1">
    <citation type="submission" date="2020-05" db="EMBL/GenBank/DDBJ databases">
        <authorList>
            <person name="Chiriac C."/>
            <person name="Salcher M."/>
            <person name="Ghai R."/>
            <person name="Kavagutti S V."/>
        </authorList>
    </citation>
    <scope>NUCLEOTIDE SEQUENCE</scope>
</reference>